<comment type="caution">
    <text evidence="2">The sequence shown here is derived from an EMBL/GenBank/DDBJ whole genome shotgun (WGS) entry which is preliminary data.</text>
</comment>
<dbReference type="PANTHER" id="PTHR24116:SF0">
    <property type="entry name" value="KINASE D-INTERACTING SUBSTRATE OF 220 KDA"/>
    <property type="match status" value="1"/>
</dbReference>
<keyword evidence="1" id="KW-0040">ANK repeat</keyword>
<dbReference type="InterPro" id="IPR052771">
    <property type="entry name" value="Neurotrophin_sig_adaptor"/>
</dbReference>
<dbReference type="PROSITE" id="PS50088">
    <property type="entry name" value="ANK_REPEAT"/>
    <property type="match status" value="1"/>
</dbReference>
<sequence length="52" mass="5794">MHIVEELLKCGVNLEHRDMGGWTALMWACYKGRTEVVELLLSHGANPNVTGL</sequence>
<dbReference type="Gene3D" id="1.25.40.20">
    <property type="entry name" value="Ankyrin repeat-containing domain"/>
    <property type="match status" value="1"/>
</dbReference>
<name>A0A5E4DEV7_MARMO</name>
<dbReference type="InterPro" id="IPR002110">
    <property type="entry name" value="Ankyrin_rpt"/>
</dbReference>
<proteinExistence type="predicted"/>
<dbReference type="GO" id="GO:0030165">
    <property type="term" value="F:PDZ domain binding"/>
    <property type="evidence" value="ECO:0007669"/>
    <property type="project" value="TreeGrafter"/>
</dbReference>
<dbReference type="GO" id="GO:0038180">
    <property type="term" value="P:nerve growth factor signaling pathway"/>
    <property type="evidence" value="ECO:0007669"/>
    <property type="project" value="TreeGrafter"/>
</dbReference>
<dbReference type="Pfam" id="PF12796">
    <property type="entry name" value="Ank_2"/>
    <property type="match status" value="1"/>
</dbReference>
<dbReference type="PANTHER" id="PTHR24116">
    <property type="entry name" value="KINASE D-INTERACTING SUBSTRATE OF 220 KDA"/>
    <property type="match status" value="1"/>
</dbReference>
<protein>
    <submittedName>
        <fullName evidence="2">Uncharacterized protein</fullName>
    </submittedName>
</protein>
<evidence type="ECO:0000256" key="1">
    <source>
        <dbReference type="PROSITE-ProRule" id="PRU00023"/>
    </source>
</evidence>
<dbReference type="Proteomes" id="UP000335636">
    <property type="component" value="Unassembled WGS sequence"/>
</dbReference>
<reference evidence="2" key="1">
    <citation type="submission" date="2019-04" db="EMBL/GenBank/DDBJ databases">
        <authorList>
            <person name="Alioto T."/>
            <person name="Alioto T."/>
        </authorList>
    </citation>
    <scope>NUCLEOTIDE SEQUENCE [LARGE SCALE GENOMIC DNA]</scope>
</reference>
<gene>
    <name evidence="2" type="ORF">MONAX_5E017340</name>
</gene>
<dbReference type="SMART" id="SM00248">
    <property type="entry name" value="ANK"/>
    <property type="match status" value="1"/>
</dbReference>
<keyword evidence="3" id="KW-1185">Reference proteome</keyword>
<evidence type="ECO:0000313" key="2">
    <source>
        <dbReference type="EMBL" id="VTJ92030.1"/>
    </source>
</evidence>
<evidence type="ECO:0000313" key="3">
    <source>
        <dbReference type="Proteomes" id="UP000335636"/>
    </source>
</evidence>
<accession>A0A5E4DEV7</accession>
<dbReference type="EMBL" id="CABDUW010013154">
    <property type="protein sequence ID" value="VTJ92030.1"/>
    <property type="molecule type" value="Genomic_DNA"/>
</dbReference>
<dbReference type="GO" id="GO:0019887">
    <property type="term" value="F:protein kinase regulator activity"/>
    <property type="evidence" value="ECO:0007669"/>
    <property type="project" value="TreeGrafter"/>
</dbReference>
<dbReference type="SUPFAM" id="SSF48403">
    <property type="entry name" value="Ankyrin repeat"/>
    <property type="match status" value="1"/>
</dbReference>
<organism evidence="2 3">
    <name type="scientific">Marmota monax</name>
    <name type="common">Woodchuck</name>
    <dbReference type="NCBI Taxonomy" id="9995"/>
    <lineage>
        <taxon>Eukaryota</taxon>
        <taxon>Metazoa</taxon>
        <taxon>Chordata</taxon>
        <taxon>Craniata</taxon>
        <taxon>Vertebrata</taxon>
        <taxon>Euteleostomi</taxon>
        <taxon>Mammalia</taxon>
        <taxon>Eutheria</taxon>
        <taxon>Euarchontoglires</taxon>
        <taxon>Glires</taxon>
        <taxon>Rodentia</taxon>
        <taxon>Sciuromorpha</taxon>
        <taxon>Sciuridae</taxon>
        <taxon>Xerinae</taxon>
        <taxon>Marmotini</taxon>
        <taxon>Marmota</taxon>
    </lineage>
</organism>
<dbReference type="InterPro" id="IPR036770">
    <property type="entry name" value="Ankyrin_rpt-contain_sf"/>
</dbReference>
<feature type="repeat" description="ANK" evidence="1">
    <location>
        <begin position="20"/>
        <end position="52"/>
    </location>
</feature>
<dbReference type="AlphaFoldDB" id="A0A5E4DEV7"/>
<dbReference type="PROSITE" id="PS50297">
    <property type="entry name" value="ANK_REP_REGION"/>
    <property type="match status" value="1"/>
</dbReference>
<feature type="non-terminal residue" evidence="2">
    <location>
        <position position="52"/>
    </location>
</feature>